<dbReference type="InterPro" id="IPR001867">
    <property type="entry name" value="OmpR/PhoB-type_DNA-bd"/>
</dbReference>
<keyword evidence="2" id="KW-0597">Phosphoprotein</keyword>
<dbReference type="PANTHER" id="PTHR48111:SF36">
    <property type="entry name" value="TRANSCRIPTIONAL REGULATORY PROTEIN CUTR"/>
    <property type="match status" value="1"/>
</dbReference>
<dbReference type="InterPro" id="IPR036388">
    <property type="entry name" value="WH-like_DNA-bd_sf"/>
</dbReference>
<keyword evidence="1 3" id="KW-0238">DNA-binding</keyword>
<evidence type="ECO:0000256" key="1">
    <source>
        <dbReference type="ARBA" id="ARBA00023125"/>
    </source>
</evidence>
<dbReference type="Pfam" id="PF00486">
    <property type="entry name" value="Trans_reg_C"/>
    <property type="match status" value="1"/>
</dbReference>
<evidence type="ECO:0000313" key="7">
    <source>
        <dbReference type="Proteomes" id="UP001500751"/>
    </source>
</evidence>
<sequence>MRVLVVEDVRRLADDIAEGLRDQGMAVDVAYDGLTASEKAAGTGYDVVVLDRDLPGLSGDLLCRQIGEAPDPAMVIMLTAAGSPGERVAGLRLGADDYLAKPFHFPELVLRVRALARRRPSAKPRVLRHAGIELDPALRTANRLGAPLRLSPKEFELLAALLEAAPVPLSAEQLLEKVWDENADPFTRTVSVTVGRLRRKLGPPEVIETVSGAGYRVVTAECGAAGQTTAMS</sequence>
<evidence type="ECO:0000313" key="6">
    <source>
        <dbReference type="EMBL" id="GAA2048157.1"/>
    </source>
</evidence>
<organism evidence="6 7">
    <name type="scientific">Catenulispora yoronensis</name>
    <dbReference type="NCBI Taxonomy" id="450799"/>
    <lineage>
        <taxon>Bacteria</taxon>
        <taxon>Bacillati</taxon>
        <taxon>Actinomycetota</taxon>
        <taxon>Actinomycetes</taxon>
        <taxon>Catenulisporales</taxon>
        <taxon>Catenulisporaceae</taxon>
        <taxon>Catenulispora</taxon>
    </lineage>
</organism>
<evidence type="ECO:0000256" key="3">
    <source>
        <dbReference type="PROSITE-ProRule" id="PRU01091"/>
    </source>
</evidence>
<dbReference type="Pfam" id="PF00072">
    <property type="entry name" value="Response_reg"/>
    <property type="match status" value="1"/>
</dbReference>
<proteinExistence type="predicted"/>
<dbReference type="Gene3D" id="6.10.250.690">
    <property type="match status" value="1"/>
</dbReference>
<dbReference type="PROSITE" id="PS51755">
    <property type="entry name" value="OMPR_PHOB"/>
    <property type="match status" value="1"/>
</dbReference>
<gene>
    <name evidence="6" type="ORF">GCM10009839_62020</name>
</gene>
<evidence type="ECO:0000259" key="5">
    <source>
        <dbReference type="PROSITE" id="PS51755"/>
    </source>
</evidence>
<dbReference type="RefSeq" id="WP_344669224.1">
    <property type="nucleotide sequence ID" value="NZ_BAAAQN010000044.1"/>
</dbReference>
<feature type="DNA-binding region" description="OmpR/PhoB-type" evidence="3">
    <location>
        <begin position="124"/>
        <end position="219"/>
    </location>
</feature>
<feature type="domain" description="OmpR/PhoB-type" evidence="5">
    <location>
        <begin position="124"/>
        <end position="219"/>
    </location>
</feature>
<accession>A0ABN2V3T8</accession>
<feature type="modified residue" description="4-aspartylphosphate" evidence="2">
    <location>
        <position position="51"/>
    </location>
</feature>
<comment type="caution">
    <text evidence="6">The sequence shown here is derived from an EMBL/GenBank/DDBJ whole genome shotgun (WGS) entry which is preliminary data.</text>
</comment>
<dbReference type="SUPFAM" id="SSF52172">
    <property type="entry name" value="CheY-like"/>
    <property type="match status" value="1"/>
</dbReference>
<reference evidence="6 7" key="1">
    <citation type="journal article" date="2019" name="Int. J. Syst. Evol. Microbiol.">
        <title>The Global Catalogue of Microorganisms (GCM) 10K type strain sequencing project: providing services to taxonomists for standard genome sequencing and annotation.</title>
        <authorList>
            <consortium name="The Broad Institute Genomics Platform"/>
            <consortium name="The Broad Institute Genome Sequencing Center for Infectious Disease"/>
            <person name="Wu L."/>
            <person name="Ma J."/>
        </authorList>
    </citation>
    <scope>NUCLEOTIDE SEQUENCE [LARGE SCALE GENOMIC DNA]</scope>
    <source>
        <strain evidence="6 7">JCM 16014</strain>
    </source>
</reference>
<dbReference type="InterPro" id="IPR011006">
    <property type="entry name" value="CheY-like_superfamily"/>
</dbReference>
<dbReference type="Gene3D" id="1.10.10.10">
    <property type="entry name" value="Winged helix-like DNA-binding domain superfamily/Winged helix DNA-binding domain"/>
    <property type="match status" value="1"/>
</dbReference>
<dbReference type="CDD" id="cd00383">
    <property type="entry name" value="trans_reg_C"/>
    <property type="match status" value="1"/>
</dbReference>
<evidence type="ECO:0000259" key="4">
    <source>
        <dbReference type="PROSITE" id="PS50110"/>
    </source>
</evidence>
<dbReference type="PANTHER" id="PTHR48111">
    <property type="entry name" value="REGULATOR OF RPOS"/>
    <property type="match status" value="1"/>
</dbReference>
<dbReference type="InterPro" id="IPR001789">
    <property type="entry name" value="Sig_transdc_resp-reg_receiver"/>
</dbReference>
<keyword evidence="7" id="KW-1185">Reference proteome</keyword>
<dbReference type="Proteomes" id="UP001500751">
    <property type="component" value="Unassembled WGS sequence"/>
</dbReference>
<dbReference type="SMART" id="SM00448">
    <property type="entry name" value="REC"/>
    <property type="match status" value="1"/>
</dbReference>
<dbReference type="Gene3D" id="3.40.50.2300">
    <property type="match status" value="1"/>
</dbReference>
<protein>
    <submittedName>
        <fullName evidence="6">Response regulator transcription factor</fullName>
    </submittedName>
</protein>
<dbReference type="EMBL" id="BAAAQN010000044">
    <property type="protein sequence ID" value="GAA2048157.1"/>
    <property type="molecule type" value="Genomic_DNA"/>
</dbReference>
<dbReference type="InterPro" id="IPR039420">
    <property type="entry name" value="WalR-like"/>
</dbReference>
<feature type="domain" description="Response regulatory" evidence="4">
    <location>
        <begin position="2"/>
        <end position="116"/>
    </location>
</feature>
<dbReference type="SMART" id="SM00862">
    <property type="entry name" value="Trans_reg_C"/>
    <property type="match status" value="1"/>
</dbReference>
<dbReference type="PROSITE" id="PS50110">
    <property type="entry name" value="RESPONSE_REGULATORY"/>
    <property type="match status" value="1"/>
</dbReference>
<name>A0ABN2V3T8_9ACTN</name>
<evidence type="ECO:0000256" key="2">
    <source>
        <dbReference type="PROSITE-ProRule" id="PRU00169"/>
    </source>
</evidence>